<organism evidence="1 2">
    <name type="scientific">Ganoderma sinense ZZ0214-1</name>
    <dbReference type="NCBI Taxonomy" id="1077348"/>
    <lineage>
        <taxon>Eukaryota</taxon>
        <taxon>Fungi</taxon>
        <taxon>Dikarya</taxon>
        <taxon>Basidiomycota</taxon>
        <taxon>Agaricomycotina</taxon>
        <taxon>Agaricomycetes</taxon>
        <taxon>Polyporales</taxon>
        <taxon>Polyporaceae</taxon>
        <taxon>Ganoderma</taxon>
    </lineage>
</organism>
<dbReference type="AlphaFoldDB" id="A0A2G8SN26"/>
<reference evidence="1 2" key="1">
    <citation type="journal article" date="2015" name="Sci. Rep.">
        <title>Chromosome-level genome map provides insights into diverse defense mechanisms in the medicinal fungus Ganoderma sinense.</title>
        <authorList>
            <person name="Zhu Y."/>
            <person name="Xu J."/>
            <person name="Sun C."/>
            <person name="Zhou S."/>
            <person name="Xu H."/>
            <person name="Nelson D.R."/>
            <person name="Qian J."/>
            <person name="Song J."/>
            <person name="Luo H."/>
            <person name="Xiang L."/>
            <person name="Li Y."/>
            <person name="Xu Z."/>
            <person name="Ji A."/>
            <person name="Wang L."/>
            <person name="Lu S."/>
            <person name="Hayward A."/>
            <person name="Sun W."/>
            <person name="Li X."/>
            <person name="Schwartz D.C."/>
            <person name="Wang Y."/>
            <person name="Chen S."/>
        </authorList>
    </citation>
    <scope>NUCLEOTIDE SEQUENCE [LARGE SCALE GENOMIC DNA]</scope>
    <source>
        <strain evidence="1 2">ZZ0214-1</strain>
    </source>
</reference>
<evidence type="ECO:0000313" key="1">
    <source>
        <dbReference type="EMBL" id="PIL34978.1"/>
    </source>
</evidence>
<proteinExistence type="predicted"/>
<protein>
    <submittedName>
        <fullName evidence="1">Uncharacterized protein</fullName>
    </submittedName>
</protein>
<sequence length="165" mass="17231">MTTCTILVQREGAVCPRPPRHPRSGRRTLSGVANCSIRYLRARVPLFGFAFSLGIALARTPSSVLSPLVRARALSLSTASNLANSVFGACSYARAGVSFVVHARDADCQSESAHNVTTRAGHGAVVVAGGIGDGLRGLACVKGVDAHDREFMKKGIWAVGTAGRV</sequence>
<keyword evidence="2" id="KW-1185">Reference proteome</keyword>
<name>A0A2G8SN26_9APHY</name>
<accession>A0A2G8SN26</accession>
<dbReference type="EMBL" id="AYKW01000004">
    <property type="protein sequence ID" value="PIL34978.1"/>
    <property type="molecule type" value="Genomic_DNA"/>
</dbReference>
<dbReference type="Proteomes" id="UP000230002">
    <property type="component" value="Unassembled WGS sequence"/>
</dbReference>
<comment type="caution">
    <text evidence="1">The sequence shown here is derived from an EMBL/GenBank/DDBJ whole genome shotgun (WGS) entry which is preliminary data.</text>
</comment>
<evidence type="ECO:0000313" key="2">
    <source>
        <dbReference type="Proteomes" id="UP000230002"/>
    </source>
</evidence>
<gene>
    <name evidence="1" type="ORF">GSI_02765</name>
</gene>